<proteinExistence type="predicted"/>
<comment type="caution">
    <text evidence="1">The sequence shown here is derived from an EMBL/GenBank/DDBJ whole genome shotgun (WGS) entry which is preliminary data.</text>
</comment>
<feature type="non-terminal residue" evidence="1">
    <location>
        <position position="76"/>
    </location>
</feature>
<gene>
    <name evidence="1" type="ORF">S06H3_21624</name>
</gene>
<accession>X1KKY9</accession>
<organism evidence="1">
    <name type="scientific">marine sediment metagenome</name>
    <dbReference type="NCBI Taxonomy" id="412755"/>
    <lineage>
        <taxon>unclassified sequences</taxon>
        <taxon>metagenomes</taxon>
        <taxon>ecological metagenomes</taxon>
    </lineage>
</organism>
<protein>
    <submittedName>
        <fullName evidence="1">Uncharacterized protein</fullName>
    </submittedName>
</protein>
<name>X1KKY9_9ZZZZ</name>
<sequence>MPDTDSTTYSRFGIGTSDYGLDGADSLLISGILEVDGSAYFDSSTFLAQTASVSGNFEVGADKFKVIGATGSTTIA</sequence>
<reference evidence="1" key="1">
    <citation type="journal article" date="2014" name="Front. Microbiol.">
        <title>High frequency of phylogenetically diverse reductive dehalogenase-homologous genes in deep subseafloor sedimentary metagenomes.</title>
        <authorList>
            <person name="Kawai M."/>
            <person name="Futagami T."/>
            <person name="Toyoda A."/>
            <person name="Takaki Y."/>
            <person name="Nishi S."/>
            <person name="Hori S."/>
            <person name="Arai W."/>
            <person name="Tsubouchi T."/>
            <person name="Morono Y."/>
            <person name="Uchiyama I."/>
            <person name="Ito T."/>
            <person name="Fujiyama A."/>
            <person name="Inagaki F."/>
            <person name="Takami H."/>
        </authorList>
    </citation>
    <scope>NUCLEOTIDE SEQUENCE</scope>
    <source>
        <strain evidence="1">Expedition CK06-06</strain>
    </source>
</reference>
<dbReference type="EMBL" id="BARV01011387">
    <property type="protein sequence ID" value="GAI07338.1"/>
    <property type="molecule type" value="Genomic_DNA"/>
</dbReference>
<evidence type="ECO:0000313" key="1">
    <source>
        <dbReference type="EMBL" id="GAI07338.1"/>
    </source>
</evidence>
<dbReference type="AlphaFoldDB" id="X1KKY9"/>